<organism evidence="14 15">
    <name type="scientific">Candidatus Desulfolinea nitratireducens</name>
    <dbReference type="NCBI Taxonomy" id="2841698"/>
    <lineage>
        <taxon>Bacteria</taxon>
        <taxon>Bacillati</taxon>
        <taxon>Chloroflexota</taxon>
        <taxon>Anaerolineae</taxon>
        <taxon>Anaerolineales</taxon>
        <taxon>Anaerolineales incertae sedis</taxon>
        <taxon>Candidatus Desulfolinea</taxon>
    </lineage>
</organism>
<dbReference type="CDD" id="cd00075">
    <property type="entry name" value="HATPase"/>
    <property type="match status" value="1"/>
</dbReference>
<dbReference type="InterPro" id="IPR036890">
    <property type="entry name" value="HATPase_C_sf"/>
</dbReference>
<dbReference type="SUPFAM" id="SSF47384">
    <property type="entry name" value="Homodimeric domain of signal transducing histidine kinase"/>
    <property type="match status" value="1"/>
</dbReference>
<accession>A0A8J6NH31</accession>
<comment type="subcellular location">
    <subcellularLocation>
        <location evidence="2">Membrane</location>
    </subcellularLocation>
</comment>
<evidence type="ECO:0000256" key="3">
    <source>
        <dbReference type="ARBA" id="ARBA00012438"/>
    </source>
</evidence>
<evidence type="ECO:0000256" key="4">
    <source>
        <dbReference type="ARBA" id="ARBA00022553"/>
    </source>
</evidence>
<dbReference type="FunFam" id="3.30.565.10:FF:000006">
    <property type="entry name" value="Sensor histidine kinase WalK"/>
    <property type="match status" value="1"/>
</dbReference>
<evidence type="ECO:0000256" key="5">
    <source>
        <dbReference type="ARBA" id="ARBA00022679"/>
    </source>
</evidence>
<dbReference type="InterPro" id="IPR004358">
    <property type="entry name" value="Sig_transdc_His_kin-like_C"/>
</dbReference>
<evidence type="ECO:0000313" key="15">
    <source>
        <dbReference type="Proteomes" id="UP000614469"/>
    </source>
</evidence>
<dbReference type="InterPro" id="IPR003660">
    <property type="entry name" value="HAMP_dom"/>
</dbReference>
<evidence type="ECO:0000313" key="14">
    <source>
        <dbReference type="EMBL" id="MBC8334851.1"/>
    </source>
</evidence>
<comment type="catalytic activity">
    <reaction evidence="1">
        <text>ATP + protein L-histidine = ADP + protein N-phospho-L-histidine.</text>
        <dbReference type="EC" id="2.7.13.3"/>
    </reaction>
</comment>
<keyword evidence="8 11" id="KW-1133">Transmembrane helix</keyword>
<evidence type="ECO:0000256" key="11">
    <source>
        <dbReference type="SAM" id="Phobius"/>
    </source>
</evidence>
<dbReference type="PROSITE" id="PS50109">
    <property type="entry name" value="HIS_KIN"/>
    <property type="match status" value="1"/>
</dbReference>
<evidence type="ECO:0000256" key="7">
    <source>
        <dbReference type="ARBA" id="ARBA00022777"/>
    </source>
</evidence>
<dbReference type="Pfam" id="PF00672">
    <property type="entry name" value="HAMP"/>
    <property type="match status" value="1"/>
</dbReference>
<gene>
    <name evidence="14" type="ORF">H8E29_06275</name>
</gene>
<dbReference type="GO" id="GO:0000155">
    <property type="term" value="F:phosphorelay sensor kinase activity"/>
    <property type="evidence" value="ECO:0007669"/>
    <property type="project" value="InterPro"/>
</dbReference>
<evidence type="ECO:0000259" key="13">
    <source>
        <dbReference type="PROSITE" id="PS50885"/>
    </source>
</evidence>
<evidence type="ECO:0000256" key="2">
    <source>
        <dbReference type="ARBA" id="ARBA00004370"/>
    </source>
</evidence>
<feature type="domain" description="Histidine kinase" evidence="12">
    <location>
        <begin position="250"/>
        <end position="467"/>
    </location>
</feature>
<dbReference type="SMART" id="SM00388">
    <property type="entry name" value="HisKA"/>
    <property type="match status" value="1"/>
</dbReference>
<reference evidence="14 15" key="1">
    <citation type="submission" date="2020-08" db="EMBL/GenBank/DDBJ databases">
        <title>Bridging the membrane lipid divide: bacteria of the FCB group superphylum have the potential to synthesize archaeal ether lipids.</title>
        <authorList>
            <person name="Villanueva L."/>
            <person name="Von Meijenfeldt F.A.B."/>
            <person name="Westbye A.B."/>
            <person name="Yadav S."/>
            <person name="Hopmans E.C."/>
            <person name="Dutilh B.E."/>
            <person name="Sinninghe Damste J.S."/>
        </authorList>
    </citation>
    <scope>NUCLEOTIDE SEQUENCE [LARGE SCALE GENOMIC DNA]</scope>
    <source>
        <strain evidence="14">NIOZ-UU36</strain>
    </source>
</reference>
<evidence type="ECO:0000256" key="8">
    <source>
        <dbReference type="ARBA" id="ARBA00022989"/>
    </source>
</evidence>
<proteinExistence type="predicted"/>
<comment type="caution">
    <text evidence="14">The sequence shown here is derived from an EMBL/GenBank/DDBJ whole genome shotgun (WGS) entry which is preliminary data.</text>
</comment>
<dbReference type="InterPro" id="IPR036097">
    <property type="entry name" value="HisK_dim/P_sf"/>
</dbReference>
<feature type="transmembrane region" description="Helical" evidence="11">
    <location>
        <begin position="169"/>
        <end position="190"/>
    </location>
</feature>
<dbReference type="InterPro" id="IPR050428">
    <property type="entry name" value="TCS_sensor_his_kinase"/>
</dbReference>
<dbReference type="AlphaFoldDB" id="A0A8J6NH31"/>
<dbReference type="InterPro" id="IPR003661">
    <property type="entry name" value="HisK_dim/P_dom"/>
</dbReference>
<keyword evidence="10 11" id="KW-0472">Membrane</keyword>
<keyword evidence="4" id="KW-0597">Phosphoprotein</keyword>
<evidence type="ECO:0000256" key="1">
    <source>
        <dbReference type="ARBA" id="ARBA00000085"/>
    </source>
</evidence>
<keyword evidence="5" id="KW-0808">Transferase</keyword>
<dbReference type="CDD" id="cd00082">
    <property type="entry name" value="HisKA"/>
    <property type="match status" value="1"/>
</dbReference>
<dbReference type="Gene3D" id="1.10.287.130">
    <property type="match status" value="1"/>
</dbReference>
<dbReference type="EMBL" id="JACNJN010000082">
    <property type="protein sequence ID" value="MBC8334851.1"/>
    <property type="molecule type" value="Genomic_DNA"/>
</dbReference>
<feature type="domain" description="HAMP" evidence="13">
    <location>
        <begin position="190"/>
        <end position="242"/>
    </location>
</feature>
<evidence type="ECO:0000256" key="9">
    <source>
        <dbReference type="ARBA" id="ARBA00023012"/>
    </source>
</evidence>
<keyword evidence="6 11" id="KW-0812">Transmembrane</keyword>
<dbReference type="PANTHER" id="PTHR45436">
    <property type="entry name" value="SENSOR HISTIDINE KINASE YKOH"/>
    <property type="match status" value="1"/>
</dbReference>
<dbReference type="PROSITE" id="PS50885">
    <property type="entry name" value="HAMP"/>
    <property type="match status" value="1"/>
</dbReference>
<keyword evidence="7 14" id="KW-0418">Kinase</keyword>
<evidence type="ECO:0000259" key="12">
    <source>
        <dbReference type="PROSITE" id="PS50109"/>
    </source>
</evidence>
<name>A0A8J6NH31_9CHLR</name>
<dbReference type="SUPFAM" id="SSF55874">
    <property type="entry name" value="ATPase domain of HSP90 chaperone/DNA topoisomerase II/histidine kinase"/>
    <property type="match status" value="1"/>
</dbReference>
<dbReference type="PRINTS" id="PR00344">
    <property type="entry name" value="BCTRLSENSOR"/>
</dbReference>
<dbReference type="EC" id="2.7.13.3" evidence="3"/>
<evidence type="ECO:0000256" key="6">
    <source>
        <dbReference type="ARBA" id="ARBA00022692"/>
    </source>
</evidence>
<dbReference type="InterPro" id="IPR005467">
    <property type="entry name" value="His_kinase_dom"/>
</dbReference>
<evidence type="ECO:0000256" key="10">
    <source>
        <dbReference type="ARBA" id="ARBA00023136"/>
    </source>
</evidence>
<keyword evidence="9" id="KW-0902">Two-component regulatory system</keyword>
<dbReference type="PANTHER" id="PTHR45436:SF5">
    <property type="entry name" value="SENSOR HISTIDINE KINASE TRCS"/>
    <property type="match status" value="1"/>
</dbReference>
<dbReference type="Gene3D" id="3.30.565.10">
    <property type="entry name" value="Histidine kinase-like ATPase, C-terminal domain"/>
    <property type="match status" value="1"/>
</dbReference>
<dbReference type="Pfam" id="PF02518">
    <property type="entry name" value="HATPase_c"/>
    <property type="match status" value="1"/>
</dbReference>
<protein>
    <recommendedName>
        <fullName evidence="3">histidine kinase</fullName>
        <ecNumber evidence="3">2.7.13.3</ecNumber>
    </recommendedName>
</protein>
<dbReference type="GO" id="GO:0016020">
    <property type="term" value="C:membrane"/>
    <property type="evidence" value="ECO:0007669"/>
    <property type="project" value="UniProtKB-SubCell"/>
</dbReference>
<dbReference type="SMART" id="SM00387">
    <property type="entry name" value="HATPase_c"/>
    <property type="match status" value="1"/>
</dbReference>
<dbReference type="Proteomes" id="UP000614469">
    <property type="component" value="Unassembled WGS sequence"/>
</dbReference>
<dbReference type="InterPro" id="IPR003594">
    <property type="entry name" value="HATPase_dom"/>
</dbReference>
<sequence length="472" mass="52460">MRSLRTRLLITHSLPLLIIIFLTGFALDYVVETRILLHSFADELTNEAKILAELTAHQSNIWDEAQEAQNYLIKLEPILRPNVSLFDVQGNFLGSTAPSLKPTDIFLQKFEKLLSEGILIQTAYSRDLEASVVDVFVPVHDDSDSLLGVIQMTYHLKDVYGQFIALRRVIIGVLTVGIFLGIGLALFLAVNMSRALREITESIHQLAAGKEVDLPEEQGPEEVRDLIQTIKALVTRLHTLETTRRKLLANLVHEIGRPLGALLPAVQALEAGAIENKVLRQDLLAGMEDELGILRRLLDDLTGLYDQSVGSFVLEYRLIDLSKWLPNLFHTQREVARAKGLHWQSNISDELPMMKIDPERLAQAIGNLVNNAIKFTSPGGTIIVGAGVQANEVWIQVEDTGFGIPTEDQGFVFTPFFHGRRETRFPQGMGLGLSIAHDLVAAHQGRLEFESVPGEGSSFTICLPILSKELME</sequence>